<keyword evidence="3" id="KW-1185">Reference proteome</keyword>
<gene>
    <name evidence="2" type="ORF">DILT_LOCUS19198</name>
</gene>
<dbReference type="EMBL" id="UYRU01109335">
    <property type="protein sequence ID" value="VDN43849.1"/>
    <property type="molecule type" value="Genomic_DNA"/>
</dbReference>
<dbReference type="AlphaFoldDB" id="A0A3P7RSW2"/>
<feature type="non-terminal residue" evidence="2">
    <location>
        <position position="89"/>
    </location>
</feature>
<evidence type="ECO:0000256" key="1">
    <source>
        <dbReference type="SAM" id="MobiDB-lite"/>
    </source>
</evidence>
<organism evidence="2 3">
    <name type="scientific">Dibothriocephalus latus</name>
    <name type="common">Fish tapeworm</name>
    <name type="synonym">Diphyllobothrium latum</name>
    <dbReference type="NCBI Taxonomy" id="60516"/>
    <lineage>
        <taxon>Eukaryota</taxon>
        <taxon>Metazoa</taxon>
        <taxon>Spiralia</taxon>
        <taxon>Lophotrochozoa</taxon>
        <taxon>Platyhelminthes</taxon>
        <taxon>Cestoda</taxon>
        <taxon>Eucestoda</taxon>
        <taxon>Diphyllobothriidea</taxon>
        <taxon>Diphyllobothriidae</taxon>
        <taxon>Dibothriocephalus</taxon>
    </lineage>
</organism>
<name>A0A3P7RSW2_DIBLA</name>
<dbReference type="Proteomes" id="UP000281553">
    <property type="component" value="Unassembled WGS sequence"/>
</dbReference>
<accession>A0A3P7RSW2</accession>
<evidence type="ECO:0000313" key="2">
    <source>
        <dbReference type="EMBL" id="VDN43849.1"/>
    </source>
</evidence>
<proteinExistence type="predicted"/>
<protein>
    <submittedName>
        <fullName evidence="2">Uncharacterized protein</fullName>
    </submittedName>
</protein>
<reference evidence="2 3" key="1">
    <citation type="submission" date="2018-11" db="EMBL/GenBank/DDBJ databases">
        <authorList>
            <consortium name="Pathogen Informatics"/>
        </authorList>
    </citation>
    <scope>NUCLEOTIDE SEQUENCE [LARGE SCALE GENOMIC DNA]</scope>
</reference>
<feature type="region of interest" description="Disordered" evidence="1">
    <location>
        <begin position="1"/>
        <end position="24"/>
    </location>
</feature>
<evidence type="ECO:0000313" key="3">
    <source>
        <dbReference type="Proteomes" id="UP000281553"/>
    </source>
</evidence>
<sequence>MVSKSTPMSRRTARHSLTSVSTSFTTRRHRVGLHQIRVVATLCPSPLVLGPLLPIAWRSGRGATPGSSCVTCKTTAPRPPPSASCPVPT</sequence>